<proteinExistence type="inferred from homology"/>
<dbReference type="OrthoDB" id="9764088at2"/>
<accession>H0UMH0</accession>
<sequence>MKKFLAAGILLTAMTASAFGCTVLGVGKNASVDGSAMVSHTCDSYGDTFATYIVPAADWPKDSQRDVIMGRHGTPGAQPVFRIPQVPHTFRYLAANYSFINEKGLAMSESTFWPDETDERSKKVCAVMNTNTFGPMDAFVVQDVALERCATAREAVKVMGDLVSQYGWGDSGETMPITDGNEVWIIEFYGNKMWAAWRLPDDQVFVAANRARLRHLDLTDKDNVMAAPDIISYAVEQGFISKKDANEKDFSPADVFAPNIGLYSMRREWRALSLLAPQTYKGGADDEVQPMSVKPDKKISVADVLRISSDWYEGTPYDLSKGPAAGPWGDPLRYANSSESDPKATWERSINMHRCTYVHVCQVKADLPEQIKGVAWFGYGAPDTAYLTPLWASMKSLPDIMNPVKGSTRYSDYSSDSAWWAAIRLQHIAEMRYQDARKEIHAVRDPKLAALYHLVPAVQQVAADLIKKGDVDGALDVITDFGCAQALDWHATWLALGDRLFSTYALGTTHMKKAPYPDWWNKQIGFGPVERQKKQ</sequence>
<reference evidence="3 4" key="1">
    <citation type="submission" date="2011-11" db="EMBL/GenBank/DDBJ databases">
        <title>The Noncontiguous Finished genome of Jonquetella anthropi DSM 22815.</title>
        <authorList>
            <consortium name="US DOE Joint Genome Institute (JGI-PGF)"/>
            <person name="Lucas S."/>
            <person name="Copeland A."/>
            <person name="Lapidus A."/>
            <person name="Glavina del Rio T."/>
            <person name="Dalin E."/>
            <person name="Tice H."/>
            <person name="Bruce D."/>
            <person name="Goodwin L."/>
            <person name="Pitluck S."/>
            <person name="Peters L."/>
            <person name="Mikhailova N."/>
            <person name="Held B."/>
            <person name="Kyrpides N."/>
            <person name="Mavromatis K."/>
            <person name="Ivanova N."/>
            <person name="Markowitz V."/>
            <person name="Cheng J.-F."/>
            <person name="Hugenholtz P."/>
            <person name="Woyke T."/>
            <person name="Wu D."/>
            <person name="Gronow S."/>
            <person name="Wellnitz S."/>
            <person name="Brambilla E."/>
            <person name="Klenk H.-P."/>
            <person name="Eisen J.A."/>
        </authorList>
    </citation>
    <scope>NUCLEOTIDE SEQUENCE [LARGE SCALE GENOMIC DNA]</scope>
    <source>
        <strain evidence="3 4">DSM 22815</strain>
    </source>
</reference>
<dbReference type="GO" id="GO:0006508">
    <property type="term" value="P:proteolysis"/>
    <property type="evidence" value="ECO:0007669"/>
    <property type="project" value="UniProtKB-KW"/>
</dbReference>
<keyword evidence="1" id="KW-0224">Dipeptidase</keyword>
<dbReference type="GO" id="GO:0016805">
    <property type="term" value="F:dipeptidase activity"/>
    <property type="evidence" value="ECO:0007669"/>
    <property type="project" value="UniProtKB-KW"/>
</dbReference>
<feature type="signal peptide" evidence="2">
    <location>
        <begin position="1"/>
        <end position="18"/>
    </location>
</feature>
<dbReference type="InterPro" id="IPR005322">
    <property type="entry name" value="Peptidase_C69"/>
</dbReference>
<evidence type="ECO:0000256" key="2">
    <source>
        <dbReference type="SAM" id="SignalP"/>
    </source>
</evidence>
<keyword evidence="2" id="KW-0732">Signal</keyword>
<dbReference type="PANTHER" id="PTHR12994:SF17">
    <property type="entry name" value="LD30995P"/>
    <property type="match status" value="1"/>
</dbReference>
<dbReference type="GO" id="GO:0070004">
    <property type="term" value="F:cysteine-type exopeptidase activity"/>
    <property type="evidence" value="ECO:0007669"/>
    <property type="project" value="InterPro"/>
</dbReference>
<comment type="catalytic activity">
    <reaction evidence="1">
        <text>an L-aminoacyl-L-amino acid + H2O = 2 an L-alpha-amino acid</text>
        <dbReference type="Rhea" id="RHEA:48940"/>
        <dbReference type="ChEBI" id="CHEBI:15377"/>
        <dbReference type="ChEBI" id="CHEBI:59869"/>
        <dbReference type="ChEBI" id="CHEBI:77460"/>
    </reaction>
</comment>
<evidence type="ECO:0000313" key="3">
    <source>
        <dbReference type="EMBL" id="EHM12643.1"/>
    </source>
</evidence>
<organism evidence="3 4">
    <name type="scientific">Jonquetella anthropi DSM 22815</name>
    <dbReference type="NCBI Taxonomy" id="885272"/>
    <lineage>
        <taxon>Bacteria</taxon>
        <taxon>Thermotogati</taxon>
        <taxon>Synergistota</taxon>
        <taxon>Synergistia</taxon>
        <taxon>Synergistales</taxon>
        <taxon>Dethiosulfovibrionaceae</taxon>
        <taxon>Jonquetella</taxon>
    </lineage>
</organism>
<dbReference type="PANTHER" id="PTHR12994">
    <property type="entry name" value="SECERNIN"/>
    <property type="match status" value="1"/>
</dbReference>
<dbReference type="Gene3D" id="3.60.60.10">
    <property type="entry name" value="Penicillin V Acylase, Chain A"/>
    <property type="match status" value="1"/>
</dbReference>
<comment type="similarity">
    <text evidence="1">Belongs to the peptidase C69 family.</text>
</comment>
<feature type="chain" id="PRO_5003541477" description="Dipeptidase" evidence="2">
    <location>
        <begin position="19"/>
        <end position="535"/>
    </location>
</feature>
<protein>
    <recommendedName>
        <fullName evidence="1">Dipeptidase</fullName>
        <ecNumber evidence="1">3.4.-.-</ecNumber>
    </recommendedName>
</protein>
<evidence type="ECO:0000313" key="4">
    <source>
        <dbReference type="Proteomes" id="UP000003806"/>
    </source>
</evidence>
<dbReference type="AlphaFoldDB" id="H0UMH0"/>
<dbReference type="Pfam" id="PF03577">
    <property type="entry name" value="Peptidase_C69"/>
    <property type="match status" value="1"/>
</dbReference>
<dbReference type="EC" id="3.4.-.-" evidence="1"/>
<evidence type="ECO:0000256" key="1">
    <source>
        <dbReference type="RuleBase" id="RU364089"/>
    </source>
</evidence>
<dbReference type="HOGENOM" id="CLU_014823_3_0_0"/>
<keyword evidence="4" id="KW-1185">Reference proteome</keyword>
<dbReference type="STRING" id="885272.JonanDRAFT_0218"/>
<keyword evidence="1" id="KW-0378">Hydrolase</keyword>
<dbReference type="EMBL" id="CM001376">
    <property type="protein sequence ID" value="EHM12643.1"/>
    <property type="molecule type" value="Genomic_DNA"/>
</dbReference>
<keyword evidence="1" id="KW-0645">Protease</keyword>
<dbReference type="eggNOG" id="COG4690">
    <property type="taxonomic scope" value="Bacteria"/>
</dbReference>
<name>H0UMH0_9BACT</name>
<gene>
    <name evidence="3" type="ORF">JonanDRAFT_0218</name>
</gene>
<dbReference type="PROSITE" id="PS51257">
    <property type="entry name" value="PROKAR_LIPOPROTEIN"/>
    <property type="match status" value="1"/>
</dbReference>
<dbReference type="Proteomes" id="UP000003806">
    <property type="component" value="Chromosome"/>
</dbReference>
<dbReference type="RefSeq" id="WP_008522436.1">
    <property type="nucleotide sequence ID" value="NZ_CM001376.1"/>
</dbReference>